<dbReference type="EMBL" id="BMIQ01000001">
    <property type="protein sequence ID" value="GGD92394.1"/>
    <property type="molecule type" value="Genomic_DNA"/>
</dbReference>
<dbReference type="RefSeq" id="WP_188906974.1">
    <property type="nucleotide sequence ID" value="NZ_BMIQ01000001.1"/>
</dbReference>
<protein>
    <recommendedName>
        <fullName evidence="4">Cell division protein FtsL</fullName>
    </recommendedName>
</protein>
<evidence type="ECO:0000313" key="3">
    <source>
        <dbReference type="Proteomes" id="UP000644699"/>
    </source>
</evidence>
<evidence type="ECO:0000313" key="2">
    <source>
        <dbReference type="EMBL" id="GGD92394.1"/>
    </source>
</evidence>
<keyword evidence="3" id="KW-1185">Reference proteome</keyword>
<organism evidence="2 3">
    <name type="scientific">Aureimonas endophytica</name>
    <dbReference type="NCBI Taxonomy" id="2027858"/>
    <lineage>
        <taxon>Bacteria</taxon>
        <taxon>Pseudomonadati</taxon>
        <taxon>Pseudomonadota</taxon>
        <taxon>Alphaproteobacteria</taxon>
        <taxon>Hyphomicrobiales</taxon>
        <taxon>Aurantimonadaceae</taxon>
        <taxon>Aureimonas</taxon>
    </lineage>
</organism>
<dbReference type="AlphaFoldDB" id="A0A917E2B2"/>
<accession>A0A917E2B2</accession>
<dbReference type="Proteomes" id="UP000644699">
    <property type="component" value="Unassembled WGS sequence"/>
</dbReference>
<gene>
    <name evidence="2" type="ORF">GCM10011390_08870</name>
</gene>
<evidence type="ECO:0000256" key="1">
    <source>
        <dbReference type="SAM" id="MobiDB-lite"/>
    </source>
</evidence>
<feature type="region of interest" description="Disordered" evidence="1">
    <location>
        <begin position="88"/>
        <end position="118"/>
    </location>
</feature>
<evidence type="ECO:0008006" key="4">
    <source>
        <dbReference type="Google" id="ProtNLM"/>
    </source>
</evidence>
<reference evidence="2" key="1">
    <citation type="journal article" date="2014" name="Int. J. Syst. Evol. Microbiol.">
        <title>Complete genome sequence of Corynebacterium casei LMG S-19264T (=DSM 44701T), isolated from a smear-ripened cheese.</title>
        <authorList>
            <consortium name="US DOE Joint Genome Institute (JGI-PGF)"/>
            <person name="Walter F."/>
            <person name="Albersmeier A."/>
            <person name="Kalinowski J."/>
            <person name="Ruckert C."/>
        </authorList>
    </citation>
    <scope>NUCLEOTIDE SEQUENCE</scope>
    <source>
        <strain evidence="2">CGMCC 1.15367</strain>
    </source>
</reference>
<sequence length="118" mass="12891">MLKTIDAILIAAMITGAAWTFKVKYEAEAIEAQVAALDRKAQLERETIALLDADWSLLNQPDRLQRLADAYKSDLGLEPIQPQQIVEAEELPLPPVQAAPEPAASSPKLADSSKTKVR</sequence>
<reference evidence="2" key="2">
    <citation type="submission" date="2020-09" db="EMBL/GenBank/DDBJ databases">
        <authorList>
            <person name="Sun Q."/>
            <person name="Zhou Y."/>
        </authorList>
    </citation>
    <scope>NUCLEOTIDE SEQUENCE</scope>
    <source>
        <strain evidence="2">CGMCC 1.15367</strain>
    </source>
</reference>
<name>A0A917E2B2_9HYPH</name>
<comment type="caution">
    <text evidence="2">The sequence shown here is derived from an EMBL/GenBank/DDBJ whole genome shotgun (WGS) entry which is preliminary data.</text>
</comment>
<proteinExistence type="predicted"/>